<accession>A0AAD5Y8R9</accession>
<evidence type="ECO:0000313" key="2">
    <source>
        <dbReference type="EMBL" id="KAJ3258277.1"/>
    </source>
</evidence>
<reference evidence="2" key="1">
    <citation type="submission" date="2020-05" db="EMBL/GenBank/DDBJ databases">
        <title>Phylogenomic resolution of chytrid fungi.</title>
        <authorList>
            <person name="Stajich J.E."/>
            <person name="Amses K."/>
            <person name="Simmons R."/>
            <person name="Seto K."/>
            <person name="Myers J."/>
            <person name="Bonds A."/>
            <person name="Quandt C.A."/>
            <person name="Barry K."/>
            <person name="Liu P."/>
            <person name="Grigoriev I."/>
            <person name="Longcore J.E."/>
            <person name="James T.Y."/>
        </authorList>
    </citation>
    <scope>NUCLEOTIDE SEQUENCE</scope>
    <source>
        <strain evidence="2">PLAUS21</strain>
    </source>
</reference>
<dbReference type="PANTHER" id="PTHR28208:SF3">
    <property type="entry name" value="PHOSPHATIDATE PHOSPHATASE APP1"/>
    <property type="match status" value="1"/>
</dbReference>
<dbReference type="EMBL" id="JADGKB010000029">
    <property type="protein sequence ID" value="KAJ3258277.1"/>
    <property type="molecule type" value="Genomic_DNA"/>
</dbReference>
<comment type="caution">
    <text evidence="2">The sequence shown here is derived from an EMBL/GenBank/DDBJ whole genome shotgun (WGS) entry which is preliminary data.</text>
</comment>
<dbReference type="Pfam" id="PF09949">
    <property type="entry name" value="APP1_cat"/>
    <property type="match status" value="1"/>
</dbReference>
<sequence length="419" mass="47085">MMGTTQTQILLFPTYASLNEVTNEWKLNIKGWAFKSTESSKRSRFFRSVTRRMLAPINGSSEHNKQVFAERTSSFFSAPLEKSTVRICVVGVAPPHDITAEKKDAEAEDKNDELEFDKLDKAKLTGDDYIHADMQTDQNGIFTGSINIPQAKVDEITKDTKEEFHGRTRLRVIAFLPNELESNVFGNIPLIEPEGISLVSDVDDTIKHSCVYDGLLTAAKVSLFGDFKDVPGMRDSYNLLYSKKTAFHYVSAGPFQLLPVVGTFINSFNFPEGSLILRNTSEVGPVDYKIKVIKAIIKDFPKRKFIMVGDSGEYDIEVYSKVHLAYPEQVSKIFIRNVGTGQDVAELEKRAKTAATDAPLASTTWTKLTNKVKSEEVKVRQIKQDEVKVIKELSWKLFADPTDLITDTLVLETMKMSLQ</sequence>
<dbReference type="InterPro" id="IPR019236">
    <property type="entry name" value="APP1_cat"/>
</dbReference>
<name>A0AAD5Y8R9_9FUNG</name>
<organism evidence="2 3">
    <name type="scientific">Boothiomyces macroporosus</name>
    <dbReference type="NCBI Taxonomy" id="261099"/>
    <lineage>
        <taxon>Eukaryota</taxon>
        <taxon>Fungi</taxon>
        <taxon>Fungi incertae sedis</taxon>
        <taxon>Chytridiomycota</taxon>
        <taxon>Chytridiomycota incertae sedis</taxon>
        <taxon>Chytridiomycetes</taxon>
        <taxon>Rhizophydiales</taxon>
        <taxon>Terramycetaceae</taxon>
        <taxon>Boothiomyces</taxon>
    </lineage>
</organism>
<dbReference type="AlphaFoldDB" id="A0AAD5Y8R9"/>
<protein>
    <recommendedName>
        <fullName evidence="1">Phosphatidate phosphatase APP1 catalytic domain-containing protein</fullName>
    </recommendedName>
</protein>
<gene>
    <name evidence="2" type="ORF">HK103_003758</name>
</gene>
<dbReference type="InterPro" id="IPR052935">
    <property type="entry name" value="Mg2+_PAP"/>
</dbReference>
<evidence type="ECO:0000259" key="1">
    <source>
        <dbReference type="Pfam" id="PF09949"/>
    </source>
</evidence>
<evidence type="ECO:0000313" key="3">
    <source>
        <dbReference type="Proteomes" id="UP001210925"/>
    </source>
</evidence>
<dbReference type="PANTHER" id="PTHR28208">
    <property type="entry name" value="PHOSPHATIDATE PHOSPHATASE APP1"/>
    <property type="match status" value="1"/>
</dbReference>
<proteinExistence type="predicted"/>
<dbReference type="GO" id="GO:0008195">
    <property type="term" value="F:phosphatidate phosphatase activity"/>
    <property type="evidence" value="ECO:0007669"/>
    <property type="project" value="InterPro"/>
</dbReference>
<feature type="domain" description="Phosphatidate phosphatase APP1 catalytic" evidence="1">
    <location>
        <begin position="196"/>
        <end position="337"/>
    </location>
</feature>
<dbReference type="Proteomes" id="UP001210925">
    <property type="component" value="Unassembled WGS sequence"/>
</dbReference>
<keyword evidence="3" id="KW-1185">Reference proteome</keyword>